<dbReference type="PANTHER" id="PTHR31885:SF6">
    <property type="entry name" value="GH04784P"/>
    <property type="match status" value="1"/>
</dbReference>
<evidence type="ECO:0000256" key="4">
    <source>
        <dbReference type="ARBA" id="ARBA00022989"/>
    </source>
</evidence>
<dbReference type="GO" id="GO:0016787">
    <property type="term" value="F:hydrolase activity"/>
    <property type="evidence" value="ECO:0007669"/>
    <property type="project" value="TreeGrafter"/>
</dbReference>
<gene>
    <name evidence="7" type="ORF">HQM25_10500</name>
</gene>
<keyword evidence="3 6" id="KW-0812">Transmembrane</keyword>
<feature type="transmembrane region" description="Helical" evidence="6">
    <location>
        <begin position="7"/>
        <end position="25"/>
    </location>
</feature>
<evidence type="ECO:0000313" key="8">
    <source>
        <dbReference type="Proteomes" id="UP000502498"/>
    </source>
</evidence>
<name>A0A7D4PMT0_9MICO</name>
<keyword evidence="4 6" id="KW-1133">Transmembrane helix</keyword>
<feature type="transmembrane region" description="Helical" evidence="6">
    <location>
        <begin position="58"/>
        <end position="75"/>
    </location>
</feature>
<comment type="subcellular location">
    <subcellularLocation>
        <location evidence="1">Membrane</location>
        <topology evidence="1">Multi-pass membrane protein</topology>
    </subcellularLocation>
</comment>
<dbReference type="InterPro" id="IPR012506">
    <property type="entry name" value="TMEM86B-like"/>
</dbReference>
<keyword evidence="5 6" id="KW-0472">Membrane</keyword>
<evidence type="ECO:0000256" key="2">
    <source>
        <dbReference type="ARBA" id="ARBA00007375"/>
    </source>
</evidence>
<proteinExistence type="inferred from homology"/>
<reference evidence="7 8" key="1">
    <citation type="submission" date="2020-05" db="EMBL/GenBank/DDBJ databases">
        <title>Strain PA2F3 complete genome.</title>
        <authorList>
            <person name="Kim Y.-S."/>
            <person name="Kim S.-J."/>
            <person name="Jung H.-k."/>
            <person name="Kim S.-E."/>
            <person name="Kim K.-H."/>
        </authorList>
    </citation>
    <scope>NUCLEOTIDE SEQUENCE [LARGE SCALE GENOMIC DNA]</scope>
    <source>
        <strain evidence="7 8">PA2F3</strain>
    </source>
</reference>
<evidence type="ECO:0000256" key="1">
    <source>
        <dbReference type="ARBA" id="ARBA00004141"/>
    </source>
</evidence>
<dbReference type="Proteomes" id="UP000502498">
    <property type="component" value="Chromosome"/>
</dbReference>
<evidence type="ECO:0000313" key="7">
    <source>
        <dbReference type="EMBL" id="QKJ19750.1"/>
    </source>
</evidence>
<accession>A0A7D4PMT0</accession>
<dbReference type="RefSeq" id="WP_172990187.1">
    <property type="nucleotide sequence ID" value="NZ_CP054038.1"/>
</dbReference>
<feature type="transmembrane region" description="Helical" evidence="6">
    <location>
        <begin position="37"/>
        <end position="53"/>
    </location>
</feature>
<feature type="transmembrane region" description="Helical" evidence="6">
    <location>
        <begin position="140"/>
        <end position="157"/>
    </location>
</feature>
<organism evidence="7 8">
    <name type="scientific">Microbacterium hominis</name>
    <dbReference type="NCBI Taxonomy" id="162426"/>
    <lineage>
        <taxon>Bacteria</taxon>
        <taxon>Bacillati</taxon>
        <taxon>Actinomycetota</taxon>
        <taxon>Actinomycetes</taxon>
        <taxon>Micrococcales</taxon>
        <taxon>Microbacteriaceae</taxon>
        <taxon>Microbacterium</taxon>
    </lineage>
</organism>
<protein>
    <submittedName>
        <fullName evidence="7">Lysoplasmalogenase</fullName>
    </submittedName>
</protein>
<evidence type="ECO:0000256" key="5">
    <source>
        <dbReference type="ARBA" id="ARBA00023136"/>
    </source>
</evidence>
<dbReference type="Pfam" id="PF07947">
    <property type="entry name" value="YhhN"/>
    <property type="match status" value="1"/>
</dbReference>
<feature type="transmembrane region" description="Helical" evidence="6">
    <location>
        <begin position="164"/>
        <end position="185"/>
    </location>
</feature>
<comment type="similarity">
    <text evidence="2">Belongs to the TMEM86 family.</text>
</comment>
<sequence>MSRLRLASFYALIPYVVVSLVHVTARFAHDDAVSTPTKALLMPALAFAVWWMLRGTRLGLTGGILFAALGFSWLGDEAGLFFPFAPTLPLMLLFFGLAHLGYIWIFWRRLAVRPVPAWALVYALWYGVLLAVLWPHAGALLPAIAVYGLVLGGTAVAASRCRPLIVWGGAFFLTSDTILAFEIFLPSVIPAWASGAVMLTYCLGQGLLATGAVLSLRAGRVDAAPPAPREATV</sequence>
<feature type="transmembrane region" description="Helical" evidence="6">
    <location>
        <begin position="191"/>
        <end position="214"/>
    </location>
</feature>
<dbReference type="EMBL" id="CP054038">
    <property type="protein sequence ID" value="QKJ19750.1"/>
    <property type="molecule type" value="Genomic_DNA"/>
</dbReference>
<evidence type="ECO:0000256" key="3">
    <source>
        <dbReference type="ARBA" id="ARBA00022692"/>
    </source>
</evidence>
<dbReference type="PANTHER" id="PTHR31885">
    <property type="entry name" value="GH04784P"/>
    <property type="match status" value="1"/>
</dbReference>
<feature type="transmembrane region" description="Helical" evidence="6">
    <location>
        <begin position="81"/>
        <end position="105"/>
    </location>
</feature>
<feature type="transmembrane region" description="Helical" evidence="6">
    <location>
        <begin position="117"/>
        <end position="134"/>
    </location>
</feature>
<dbReference type="AlphaFoldDB" id="A0A7D4PMT0"/>
<evidence type="ECO:0000256" key="6">
    <source>
        <dbReference type="SAM" id="Phobius"/>
    </source>
</evidence>
<dbReference type="GO" id="GO:0016020">
    <property type="term" value="C:membrane"/>
    <property type="evidence" value="ECO:0007669"/>
    <property type="project" value="UniProtKB-SubCell"/>
</dbReference>